<feature type="region of interest" description="Disordered" evidence="1">
    <location>
        <begin position="130"/>
        <end position="168"/>
    </location>
</feature>
<evidence type="ECO:0000313" key="3">
    <source>
        <dbReference type="Proteomes" id="UP000095759"/>
    </source>
</evidence>
<dbReference type="Proteomes" id="UP000095759">
    <property type="component" value="Unassembled WGS sequence"/>
</dbReference>
<dbReference type="AlphaFoldDB" id="A0A1E5PH80"/>
<organism evidence="2 3">
    <name type="scientific">Streptomyces agglomeratus</name>
    <dbReference type="NCBI Taxonomy" id="285458"/>
    <lineage>
        <taxon>Bacteria</taxon>
        <taxon>Bacillati</taxon>
        <taxon>Actinomycetota</taxon>
        <taxon>Actinomycetes</taxon>
        <taxon>Kitasatosporales</taxon>
        <taxon>Streptomycetaceae</taxon>
        <taxon>Streptomyces</taxon>
    </lineage>
</organism>
<proteinExistence type="predicted"/>
<feature type="compositionally biased region" description="Low complexity" evidence="1">
    <location>
        <begin position="12"/>
        <end position="22"/>
    </location>
</feature>
<evidence type="ECO:0000313" key="2">
    <source>
        <dbReference type="EMBL" id="OEJ28815.1"/>
    </source>
</evidence>
<feature type="compositionally biased region" description="Basic and acidic residues" evidence="1">
    <location>
        <begin position="133"/>
        <end position="151"/>
    </location>
</feature>
<protein>
    <submittedName>
        <fullName evidence="2">Uncharacterized protein</fullName>
    </submittedName>
</protein>
<evidence type="ECO:0000256" key="1">
    <source>
        <dbReference type="SAM" id="MobiDB-lite"/>
    </source>
</evidence>
<reference evidence="2 3" key="1">
    <citation type="submission" date="2016-08" db="EMBL/GenBank/DDBJ databases">
        <title>Complete genome sequence of Streptomyces agglomeratus strain 6-3-2, a novel anti-MRSA actinomycete isolated from Wuli of Tebit, China.</title>
        <authorList>
            <person name="Chen X."/>
        </authorList>
    </citation>
    <scope>NUCLEOTIDE SEQUENCE [LARGE SCALE GENOMIC DNA]</scope>
    <source>
        <strain evidence="2 3">6-3-2</strain>
    </source>
</reference>
<dbReference type="RefSeq" id="WP_069774603.1">
    <property type="nucleotide sequence ID" value="NZ_MEHI01000001.1"/>
</dbReference>
<name>A0A1E5PH80_9ACTN</name>
<comment type="caution">
    <text evidence="2">The sequence shown here is derived from an EMBL/GenBank/DDBJ whole genome shotgun (WGS) entry which is preliminary data.</text>
</comment>
<accession>A0A1E5PH80</accession>
<feature type="region of interest" description="Disordered" evidence="1">
    <location>
        <begin position="1"/>
        <end position="22"/>
    </location>
</feature>
<gene>
    <name evidence="2" type="ORF">AS594_34630</name>
</gene>
<sequence length="168" mass="18212">MRLPRSGRSASARPQRPPTRCARPCRARTAASASLCEAYGFRRRTEAAIVEAGLVAATWSADLDDVAAVAAHVLASLEADIERARREFLELIEPGALDADPVLAATALAVVALQAVEQALPEYRSSALGPLGRTREAEAEARRTYKTEQGRRWYKHNPHGATPSPRQT</sequence>
<dbReference type="EMBL" id="MEHJ01000001">
    <property type="protein sequence ID" value="OEJ28815.1"/>
    <property type="molecule type" value="Genomic_DNA"/>
</dbReference>
<keyword evidence="3" id="KW-1185">Reference proteome</keyword>